<name>A0A8S3YM58_9EUPU</name>
<dbReference type="GO" id="GO:0051225">
    <property type="term" value="P:spindle assembly"/>
    <property type="evidence" value="ECO:0007669"/>
    <property type="project" value="TreeGrafter"/>
</dbReference>
<dbReference type="GO" id="GO:0007020">
    <property type="term" value="P:microtubule nucleation"/>
    <property type="evidence" value="ECO:0007669"/>
    <property type="project" value="InterPro"/>
</dbReference>
<keyword evidence="10" id="KW-1185">Reference proteome</keyword>
<comment type="subcellular location">
    <subcellularLocation>
        <location evidence="1 6">Cytoplasm</location>
        <location evidence="1 6">Cytoskeleton</location>
        <location evidence="1 6">Microtubule organizing center</location>
    </subcellularLocation>
</comment>
<dbReference type="Pfam" id="PF04130">
    <property type="entry name" value="GCP_C_terminal"/>
    <property type="match status" value="1"/>
</dbReference>
<comment type="caution">
    <text evidence="9">The sequence shown here is derived from an EMBL/GenBank/DDBJ whole genome shotgun (WGS) entry which is preliminary data.</text>
</comment>
<dbReference type="InterPro" id="IPR041470">
    <property type="entry name" value="GCP_N"/>
</dbReference>
<dbReference type="InterPro" id="IPR040457">
    <property type="entry name" value="GCP_C"/>
</dbReference>
<sequence length="652" mass="74286">MLHELLLALKGHYGGVFNHSNDGITVVPGLPFIHASEEVVLNQLCKLGTYYKDFRDFIQHYGSGLLAVHQPDTDDLHGLYMKCLCQGLNNVLEDYRQVLLEIEQDILHDAHLPVSHIACRLQEFHLLFPVLATTIDQVVSHKAHGCYILDILYKNATFGMPGVKNALNRILFVCHGLLFKQLSAWMLHGIISDPYNEFFIQRAQHGLDVTDRQAESDDDDLGIMGLTGRQLQKVHLGSEMEVTPHDTGQFCIAAGLLPSYIPVRVARKILFVGESVQMFERDKHKIKSTHKAGTIMSSREDEFAADLQELSKQPEFNSIGFETIIDRIRAHAAEYLWMLVCEEADLRSELRILKDYFLLGRGELYLAFIDQAQHLLRAPPVSTTEHDVNRAFQHAARNVLIDNDALLQRFHLTIPKLAKEKKKPESNSPQVEAETGWSGLGLTYSVRWPLHIFFTPSILEKYNRIFRFLLAVRRTQLDLQHCWSLQMFNKAAFVSPAASATWQLRTHMAFLVDNLQYYLQVDVIESQYKILLDKVNATKDFEAAKIAHEHFLASLLAQSFIHMKTVFTCLHEILELCSVFCRLLVAADTPLSARDTQQLENITLNFQRHSSLLFRILSGVRSQSGRPHLAQLLLRLDFNKFFTIMGGQFGST</sequence>
<keyword evidence="4 6" id="KW-0493">Microtubule</keyword>
<evidence type="ECO:0000313" key="9">
    <source>
        <dbReference type="EMBL" id="CAG5115406.1"/>
    </source>
</evidence>
<evidence type="ECO:0000256" key="3">
    <source>
        <dbReference type="ARBA" id="ARBA00022490"/>
    </source>
</evidence>
<feature type="domain" description="Gamma tubulin complex component protein N-terminal" evidence="8">
    <location>
        <begin position="2"/>
        <end position="343"/>
    </location>
</feature>
<dbReference type="GO" id="GO:0031122">
    <property type="term" value="P:cytoplasmic microtubule organization"/>
    <property type="evidence" value="ECO:0007669"/>
    <property type="project" value="TreeGrafter"/>
</dbReference>
<keyword evidence="3 6" id="KW-0963">Cytoplasm</keyword>
<accession>A0A8S3YM58</accession>
<comment type="similarity">
    <text evidence="2 6">Belongs to the TUBGCP family.</text>
</comment>
<gene>
    <name evidence="9" type="ORF">CUNI_LOCUS964</name>
</gene>
<protein>
    <recommendedName>
        <fullName evidence="6">Gamma-tubulin complex component</fullName>
    </recommendedName>
</protein>
<dbReference type="GO" id="GO:0000278">
    <property type="term" value="P:mitotic cell cycle"/>
    <property type="evidence" value="ECO:0007669"/>
    <property type="project" value="TreeGrafter"/>
</dbReference>
<dbReference type="Proteomes" id="UP000678393">
    <property type="component" value="Unassembled WGS sequence"/>
</dbReference>
<evidence type="ECO:0000256" key="4">
    <source>
        <dbReference type="ARBA" id="ARBA00022701"/>
    </source>
</evidence>
<dbReference type="EMBL" id="CAJHNH020000113">
    <property type="protein sequence ID" value="CAG5115406.1"/>
    <property type="molecule type" value="Genomic_DNA"/>
</dbReference>
<dbReference type="GO" id="GO:0051011">
    <property type="term" value="F:microtubule minus-end binding"/>
    <property type="evidence" value="ECO:0007669"/>
    <property type="project" value="TreeGrafter"/>
</dbReference>
<evidence type="ECO:0000259" key="8">
    <source>
        <dbReference type="Pfam" id="PF17681"/>
    </source>
</evidence>
<dbReference type="GO" id="GO:0000930">
    <property type="term" value="C:gamma-tubulin complex"/>
    <property type="evidence" value="ECO:0007669"/>
    <property type="project" value="TreeGrafter"/>
</dbReference>
<evidence type="ECO:0000256" key="1">
    <source>
        <dbReference type="ARBA" id="ARBA00004267"/>
    </source>
</evidence>
<organism evidence="9 10">
    <name type="scientific">Candidula unifasciata</name>
    <dbReference type="NCBI Taxonomy" id="100452"/>
    <lineage>
        <taxon>Eukaryota</taxon>
        <taxon>Metazoa</taxon>
        <taxon>Spiralia</taxon>
        <taxon>Lophotrochozoa</taxon>
        <taxon>Mollusca</taxon>
        <taxon>Gastropoda</taxon>
        <taxon>Heterobranchia</taxon>
        <taxon>Euthyneura</taxon>
        <taxon>Panpulmonata</taxon>
        <taxon>Eupulmonata</taxon>
        <taxon>Stylommatophora</taxon>
        <taxon>Helicina</taxon>
        <taxon>Helicoidea</taxon>
        <taxon>Geomitridae</taxon>
        <taxon>Candidula</taxon>
    </lineage>
</organism>
<dbReference type="InterPro" id="IPR042241">
    <property type="entry name" value="GCP_C_sf"/>
</dbReference>
<evidence type="ECO:0000256" key="2">
    <source>
        <dbReference type="ARBA" id="ARBA00010337"/>
    </source>
</evidence>
<keyword evidence="5 6" id="KW-0206">Cytoskeleton</keyword>
<dbReference type="InterPro" id="IPR007259">
    <property type="entry name" value="GCP"/>
</dbReference>
<proteinExistence type="inferred from homology"/>
<reference evidence="9" key="1">
    <citation type="submission" date="2021-04" db="EMBL/GenBank/DDBJ databases">
        <authorList>
            <consortium name="Molecular Ecology Group"/>
        </authorList>
    </citation>
    <scope>NUCLEOTIDE SEQUENCE</scope>
</reference>
<dbReference type="GO" id="GO:0005874">
    <property type="term" value="C:microtubule"/>
    <property type="evidence" value="ECO:0007669"/>
    <property type="project" value="UniProtKB-KW"/>
</dbReference>
<evidence type="ECO:0000256" key="5">
    <source>
        <dbReference type="ARBA" id="ARBA00023212"/>
    </source>
</evidence>
<dbReference type="GO" id="GO:0043015">
    <property type="term" value="F:gamma-tubulin binding"/>
    <property type="evidence" value="ECO:0007669"/>
    <property type="project" value="InterPro"/>
</dbReference>
<dbReference type="Pfam" id="PF17681">
    <property type="entry name" value="GCP_N_terminal"/>
    <property type="match status" value="1"/>
</dbReference>
<evidence type="ECO:0000313" key="10">
    <source>
        <dbReference type="Proteomes" id="UP000678393"/>
    </source>
</evidence>
<feature type="domain" description="Gamma tubulin complex component C-terminal" evidence="7">
    <location>
        <begin position="346"/>
        <end position="642"/>
    </location>
</feature>
<evidence type="ECO:0000256" key="6">
    <source>
        <dbReference type="RuleBase" id="RU363050"/>
    </source>
</evidence>
<dbReference type="GO" id="GO:0000922">
    <property type="term" value="C:spindle pole"/>
    <property type="evidence" value="ECO:0007669"/>
    <property type="project" value="InterPro"/>
</dbReference>
<dbReference type="PANTHER" id="PTHR19302">
    <property type="entry name" value="GAMMA TUBULIN COMPLEX PROTEIN"/>
    <property type="match status" value="1"/>
</dbReference>
<dbReference type="PANTHER" id="PTHR19302:SF27">
    <property type="entry name" value="GAMMA-TUBULIN COMPLEX COMPONENT 4"/>
    <property type="match status" value="1"/>
</dbReference>
<dbReference type="Gene3D" id="1.20.120.1900">
    <property type="entry name" value="Gamma-tubulin complex, C-terminal domain"/>
    <property type="match status" value="1"/>
</dbReference>
<dbReference type="OrthoDB" id="78652at2759"/>
<dbReference type="GO" id="GO:0051321">
    <property type="term" value="P:meiotic cell cycle"/>
    <property type="evidence" value="ECO:0007669"/>
    <property type="project" value="TreeGrafter"/>
</dbReference>
<evidence type="ECO:0000259" key="7">
    <source>
        <dbReference type="Pfam" id="PF04130"/>
    </source>
</evidence>
<dbReference type="AlphaFoldDB" id="A0A8S3YM58"/>